<proteinExistence type="predicted"/>
<organism evidence="1 2">
    <name type="scientific">Sphingomonas jejuensis</name>
    <dbReference type="NCBI Taxonomy" id="904715"/>
    <lineage>
        <taxon>Bacteria</taxon>
        <taxon>Pseudomonadati</taxon>
        <taxon>Pseudomonadota</taxon>
        <taxon>Alphaproteobacteria</taxon>
        <taxon>Sphingomonadales</taxon>
        <taxon>Sphingomonadaceae</taxon>
        <taxon>Sphingomonas</taxon>
    </lineage>
</organism>
<sequence>MERTHWLCELCLAQGVTRAATVVDHEQPLALGGLDVDENTRNVCDEHNRKVTAEQFGHRERLAFGADGLPLDPLDPWRAA</sequence>
<dbReference type="EMBL" id="JAATJE010000001">
    <property type="protein sequence ID" value="NJC33875.1"/>
    <property type="molecule type" value="Genomic_DNA"/>
</dbReference>
<dbReference type="EC" id="3.1.21.-" evidence="1"/>
<keyword evidence="1" id="KW-0378">Hydrolase</keyword>
<keyword evidence="2" id="KW-1185">Reference proteome</keyword>
<evidence type="ECO:0000313" key="2">
    <source>
        <dbReference type="Proteomes" id="UP000734218"/>
    </source>
</evidence>
<dbReference type="GO" id="GO:0016787">
    <property type="term" value="F:hydrolase activity"/>
    <property type="evidence" value="ECO:0007669"/>
    <property type="project" value="UniProtKB-KW"/>
</dbReference>
<comment type="caution">
    <text evidence="1">The sequence shown here is derived from an EMBL/GenBank/DDBJ whole genome shotgun (WGS) entry which is preliminary data.</text>
</comment>
<dbReference type="RefSeq" id="WP_167953802.1">
    <property type="nucleotide sequence ID" value="NZ_JAATJE010000001.1"/>
</dbReference>
<protein>
    <submittedName>
        <fullName evidence="1">5-methylcytosine-specific restriction protein A</fullName>
        <ecNumber evidence="1">3.1.21.-</ecNumber>
    </submittedName>
</protein>
<reference evidence="1 2" key="1">
    <citation type="submission" date="2020-03" db="EMBL/GenBank/DDBJ databases">
        <title>Genomic Encyclopedia of Type Strains, Phase IV (KMG-IV): sequencing the most valuable type-strain genomes for metagenomic binning, comparative biology and taxonomic classification.</title>
        <authorList>
            <person name="Goeker M."/>
        </authorList>
    </citation>
    <scope>NUCLEOTIDE SEQUENCE [LARGE SCALE GENOMIC DNA]</scope>
    <source>
        <strain evidence="1 2">DSM 27651</strain>
    </source>
</reference>
<accession>A0ABX0XMF2</accession>
<dbReference type="Proteomes" id="UP000734218">
    <property type="component" value="Unassembled WGS sequence"/>
</dbReference>
<gene>
    <name evidence="1" type="ORF">GGR88_001349</name>
</gene>
<evidence type="ECO:0000313" key="1">
    <source>
        <dbReference type="EMBL" id="NJC33875.1"/>
    </source>
</evidence>
<name>A0ABX0XMF2_9SPHN</name>
<dbReference type="Gene3D" id="1.10.30.50">
    <property type="match status" value="1"/>
</dbReference>